<dbReference type="EnsemblMetazoa" id="XM_038217079.1">
    <property type="protein sequence ID" value="XP_038073007.1"/>
    <property type="gene ID" value="LOC119741328"/>
</dbReference>
<protein>
    <recommendedName>
        <fullName evidence="4">Reverse transcriptase domain-containing protein</fullName>
    </recommendedName>
</protein>
<feature type="compositionally biased region" description="Basic residues" evidence="1">
    <location>
        <begin position="615"/>
        <end position="624"/>
    </location>
</feature>
<dbReference type="RefSeq" id="XP_038073007.1">
    <property type="nucleotide sequence ID" value="XM_038217079.1"/>
</dbReference>
<feature type="region of interest" description="Disordered" evidence="1">
    <location>
        <begin position="608"/>
        <end position="631"/>
    </location>
</feature>
<dbReference type="InterPro" id="IPR036691">
    <property type="entry name" value="Endo/exonu/phosph_ase_sf"/>
</dbReference>
<accession>A0A914BC45</accession>
<dbReference type="Proteomes" id="UP000887568">
    <property type="component" value="Unplaced"/>
</dbReference>
<dbReference type="PANTHER" id="PTHR19446">
    <property type="entry name" value="REVERSE TRANSCRIPTASES"/>
    <property type="match status" value="1"/>
</dbReference>
<dbReference type="AlphaFoldDB" id="A0A914BC45"/>
<keyword evidence="3" id="KW-1185">Reference proteome</keyword>
<evidence type="ECO:0000256" key="1">
    <source>
        <dbReference type="SAM" id="MobiDB-lite"/>
    </source>
</evidence>
<name>A0A914BC45_PATMI</name>
<sequence>MVLLKHIDTPVGISSRLMRIRIHTESGYLSLLSVYAPTLQTDEDVKDSFYRLLEDEVRHVPARDSLLVLEDFNARVGNDYGNWPDCHGNQGVGRMNNNGQRVLELCVAQRLCVTNTYFAGRISHKTTWQHPRSRHWHQLDLVLCRRSLLKEVLHTRAIRSADGDTDHCLVLCKIRTFLKKLHKSQQAGRKRIDREGVKNPEKVNSFLKAVSESGGEDWEDISSIVYEQALRHFGSQPRNGKDWFTKDLLPLVEDKRKALLRYREVSTRSNFARLKTARQNLHRETRKCANQYWLDLCQKIQVSADTGNLREMYDGIKTAIGPTRRKVAPLRDLQGNLLTDTDQQLQRWTEHYSALYGSEPVIDLEEIDQPPDLPCLSELDPVPTVEELLRSINDLSNNKATGTDGIPAEIIKVLAVPHSSTLLQLHRSVVSYWQRGQVPQCLKDAQLIQLYKNKGDTSDCNNYRGISLLNVFGKAVARLVLKRLQVLGEYIYPESQCGFRSNRSTIDMVFTLRQLQEKCTEGASMHTILTECRLRWFGHVCRMPQDRLPKRTLFSEVSTGARVRGRPLLRFQDHVRDDLPHCQIKERGVEELCAVRGAWRKAVHEGADAAEKKWRKEGRARRKQSAQGAVA</sequence>
<evidence type="ECO:0000313" key="2">
    <source>
        <dbReference type="EnsemblMetazoa" id="XP_038073007.1"/>
    </source>
</evidence>
<dbReference type="Gene3D" id="3.60.10.10">
    <property type="entry name" value="Endonuclease/exonuclease/phosphatase"/>
    <property type="match status" value="1"/>
</dbReference>
<evidence type="ECO:0000313" key="3">
    <source>
        <dbReference type="Proteomes" id="UP000887568"/>
    </source>
</evidence>
<dbReference type="GeneID" id="119741328"/>
<evidence type="ECO:0008006" key="4">
    <source>
        <dbReference type="Google" id="ProtNLM"/>
    </source>
</evidence>
<organism evidence="2 3">
    <name type="scientific">Patiria miniata</name>
    <name type="common">Bat star</name>
    <name type="synonym">Asterina miniata</name>
    <dbReference type="NCBI Taxonomy" id="46514"/>
    <lineage>
        <taxon>Eukaryota</taxon>
        <taxon>Metazoa</taxon>
        <taxon>Echinodermata</taxon>
        <taxon>Eleutherozoa</taxon>
        <taxon>Asterozoa</taxon>
        <taxon>Asteroidea</taxon>
        <taxon>Valvatacea</taxon>
        <taxon>Valvatida</taxon>
        <taxon>Asterinidae</taxon>
        <taxon>Patiria</taxon>
    </lineage>
</organism>
<reference evidence="2" key="1">
    <citation type="submission" date="2022-11" db="UniProtKB">
        <authorList>
            <consortium name="EnsemblMetazoa"/>
        </authorList>
    </citation>
    <scope>IDENTIFICATION</scope>
</reference>
<proteinExistence type="predicted"/>
<dbReference type="SUPFAM" id="SSF56219">
    <property type="entry name" value="DNase I-like"/>
    <property type="match status" value="1"/>
</dbReference>
<dbReference type="OMA" id="INSETWS"/>
<dbReference type="OrthoDB" id="10062692at2759"/>